<dbReference type="Pfam" id="PF01303">
    <property type="entry name" value="Egg_lysin"/>
    <property type="match status" value="1"/>
</dbReference>
<dbReference type="CDD" id="cd00243">
    <property type="entry name" value="Lysin-Sp18"/>
    <property type="match status" value="1"/>
</dbReference>
<sequence length="151" mass="17590">MRLLVFCVLAMVTISTTYGWGYPPGTFLSKAKLSALKTQIIAGFDRKLASWLRRHGNRLSAIQKKTLYFVNRRYMQTHWRSYMKFVRNQMKLLGRAETTADYNRVGAAIGKRIPLEITYSFLVRRNLIPKWKPYMARLMARRPGDIPTSRG</sequence>
<evidence type="ECO:0000256" key="4">
    <source>
        <dbReference type="ARBA" id="ARBA00029785"/>
    </source>
</evidence>
<dbReference type="PRINTS" id="PR01882">
    <property type="entry name" value="LYSIN"/>
</dbReference>
<name>Q25075_HALIR</name>
<evidence type="ECO:0000256" key="2">
    <source>
        <dbReference type="ARBA" id="ARBA00022729"/>
    </source>
</evidence>
<dbReference type="InterPro" id="IPR035916">
    <property type="entry name" value="Egg_lysin_sf"/>
</dbReference>
<evidence type="ECO:0000256" key="1">
    <source>
        <dbReference type="ARBA" id="ARBA00020186"/>
    </source>
</evidence>
<feature type="chain" id="PRO_5004202721" description="Egg-lysin" evidence="5">
    <location>
        <begin position="20"/>
        <end position="151"/>
    </location>
</feature>
<reference evidence="6" key="1">
    <citation type="submission" date="1994-11" db="EMBL/GenBank/DDBJ databases">
        <title>A high frequency of amino acid altering nucleotide substitution in a gamete recognition protein is linked to speciation.</title>
        <authorList>
            <person name="Lee Y.-H."/>
            <person name="Vacquier V.D."/>
        </authorList>
    </citation>
    <scope>NUCLEOTIDE SEQUENCE</scope>
    <source>
        <tissue evidence="6">Testis</tissue>
    </source>
</reference>
<evidence type="ECO:0000256" key="5">
    <source>
        <dbReference type="SAM" id="SignalP"/>
    </source>
</evidence>
<keyword evidence="2 5" id="KW-0732">Signal</keyword>
<evidence type="ECO:0000256" key="3">
    <source>
        <dbReference type="ARBA" id="ARBA00023279"/>
    </source>
</evidence>
<feature type="signal peptide" evidence="5">
    <location>
        <begin position="1"/>
        <end position="19"/>
    </location>
</feature>
<protein>
    <recommendedName>
        <fullName evidence="1">Egg-lysin</fullName>
    </recommendedName>
    <alternativeName>
        <fullName evidence="4">Sperm-lysin</fullName>
    </alternativeName>
</protein>
<dbReference type="InterPro" id="IPR001379">
    <property type="entry name" value="Egg_lysin"/>
</dbReference>
<keyword evidence="3" id="KW-0278">Fertilization</keyword>
<dbReference type="EMBL" id="L26273">
    <property type="protein sequence ID" value="AAA21519.1"/>
    <property type="molecule type" value="mRNA"/>
</dbReference>
<dbReference type="AlphaFoldDB" id="Q25075"/>
<proteinExistence type="evidence at transcript level"/>
<evidence type="ECO:0000313" key="6">
    <source>
        <dbReference type="EMBL" id="AAA21519.1"/>
    </source>
</evidence>
<accession>Q25075</accession>
<dbReference type="Gene3D" id="1.20.150.10">
    <property type="entry name" value="Fertilization protein"/>
    <property type="match status" value="1"/>
</dbReference>
<dbReference type="GO" id="GO:0007338">
    <property type="term" value="P:single fertilization"/>
    <property type="evidence" value="ECO:0007669"/>
    <property type="project" value="UniProtKB-KW"/>
</dbReference>
<organism evidence="6">
    <name type="scientific">Haliotis iris</name>
    <name type="common">Paua abalone</name>
    <dbReference type="NCBI Taxonomy" id="36096"/>
    <lineage>
        <taxon>Eukaryota</taxon>
        <taxon>Metazoa</taxon>
        <taxon>Spiralia</taxon>
        <taxon>Lophotrochozoa</taxon>
        <taxon>Mollusca</taxon>
        <taxon>Gastropoda</taxon>
        <taxon>Vetigastropoda</taxon>
        <taxon>Lepetellida</taxon>
        <taxon>Haliotoidea</taxon>
        <taxon>Haliotidae</taxon>
        <taxon>Haliotis</taxon>
    </lineage>
</organism>
<dbReference type="SUPFAM" id="SSF47082">
    <property type="entry name" value="Fertilization protein"/>
    <property type="match status" value="1"/>
</dbReference>